<evidence type="ECO:0000313" key="1">
    <source>
        <dbReference type="EMBL" id="CAK9094820.1"/>
    </source>
</evidence>
<dbReference type="Proteomes" id="UP001642464">
    <property type="component" value="Unassembled WGS sequence"/>
</dbReference>
<name>A0ABP0R3Z1_9DINO</name>
<accession>A0ABP0R3Z1</accession>
<proteinExistence type="predicted"/>
<gene>
    <name evidence="1" type="ORF">SCF082_LOCUS44554</name>
</gene>
<protein>
    <submittedName>
        <fullName evidence="1">Uncharacterized protein</fullName>
    </submittedName>
</protein>
<organism evidence="1 2">
    <name type="scientific">Durusdinium trenchii</name>
    <dbReference type="NCBI Taxonomy" id="1381693"/>
    <lineage>
        <taxon>Eukaryota</taxon>
        <taxon>Sar</taxon>
        <taxon>Alveolata</taxon>
        <taxon>Dinophyceae</taxon>
        <taxon>Suessiales</taxon>
        <taxon>Symbiodiniaceae</taxon>
        <taxon>Durusdinium</taxon>
    </lineage>
</organism>
<evidence type="ECO:0000313" key="2">
    <source>
        <dbReference type="Proteomes" id="UP001642464"/>
    </source>
</evidence>
<sequence>MALRWAWRRLEGQPATLDSQDLWAELAALLGEEDAWLGWLCTTIASRLRREVPLATLLARWVAVLRPDLALHAYQPLGRLVAMLRDQESGATSRTAPRRGATHQPEELYDQLADACGADWQQVRVMSEGFFKDLRV</sequence>
<keyword evidence="2" id="KW-1185">Reference proteome</keyword>
<reference evidence="1 2" key="1">
    <citation type="submission" date="2024-02" db="EMBL/GenBank/DDBJ databases">
        <authorList>
            <person name="Chen Y."/>
            <person name="Shah S."/>
            <person name="Dougan E. K."/>
            <person name="Thang M."/>
            <person name="Chan C."/>
        </authorList>
    </citation>
    <scope>NUCLEOTIDE SEQUENCE [LARGE SCALE GENOMIC DNA]</scope>
</reference>
<dbReference type="EMBL" id="CAXAMM010040696">
    <property type="protein sequence ID" value="CAK9094820.1"/>
    <property type="molecule type" value="Genomic_DNA"/>
</dbReference>
<comment type="caution">
    <text evidence="1">The sequence shown here is derived from an EMBL/GenBank/DDBJ whole genome shotgun (WGS) entry which is preliminary data.</text>
</comment>